<proteinExistence type="predicted"/>
<feature type="compositionally biased region" description="Basic and acidic residues" evidence="1">
    <location>
        <begin position="13"/>
        <end position="22"/>
    </location>
</feature>
<dbReference type="Proteomes" id="UP000478052">
    <property type="component" value="Unassembled WGS sequence"/>
</dbReference>
<evidence type="ECO:0000256" key="1">
    <source>
        <dbReference type="SAM" id="MobiDB-lite"/>
    </source>
</evidence>
<sequence>MVGLLHHQSPDWSKTENSHPVQ</sequence>
<evidence type="ECO:0000313" key="3">
    <source>
        <dbReference type="Proteomes" id="UP000478052"/>
    </source>
</evidence>
<reference evidence="2 3" key="1">
    <citation type="submission" date="2019-08" db="EMBL/GenBank/DDBJ databases">
        <title>Whole genome of Aphis craccivora.</title>
        <authorList>
            <person name="Voronova N.V."/>
            <person name="Shulinski R.S."/>
            <person name="Bandarenka Y.V."/>
            <person name="Zhorov D.G."/>
            <person name="Warner D."/>
        </authorList>
    </citation>
    <scope>NUCLEOTIDE SEQUENCE [LARGE SCALE GENOMIC DNA]</scope>
    <source>
        <strain evidence="2">180601</strain>
        <tissue evidence="2">Whole Body</tissue>
    </source>
</reference>
<dbReference type="EMBL" id="VUJU01000184">
    <property type="protein sequence ID" value="KAF0772369.1"/>
    <property type="molecule type" value="Genomic_DNA"/>
</dbReference>
<protein>
    <submittedName>
        <fullName evidence="2">Uncharacterized protein</fullName>
    </submittedName>
</protein>
<keyword evidence="3" id="KW-1185">Reference proteome</keyword>
<name>A0A6G0ZLT1_APHCR</name>
<evidence type="ECO:0000313" key="2">
    <source>
        <dbReference type="EMBL" id="KAF0772369.1"/>
    </source>
</evidence>
<accession>A0A6G0ZLT1</accession>
<gene>
    <name evidence="2" type="ORF">FWK35_00029475</name>
</gene>
<organism evidence="2 3">
    <name type="scientific">Aphis craccivora</name>
    <name type="common">Cowpea aphid</name>
    <dbReference type="NCBI Taxonomy" id="307492"/>
    <lineage>
        <taxon>Eukaryota</taxon>
        <taxon>Metazoa</taxon>
        <taxon>Ecdysozoa</taxon>
        <taxon>Arthropoda</taxon>
        <taxon>Hexapoda</taxon>
        <taxon>Insecta</taxon>
        <taxon>Pterygota</taxon>
        <taxon>Neoptera</taxon>
        <taxon>Paraneoptera</taxon>
        <taxon>Hemiptera</taxon>
        <taxon>Sternorrhyncha</taxon>
        <taxon>Aphidomorpha</taxon>
        <taxon>Aphidoidea</taxon>
        <taxon>Aphididae</taxon>
        <taxon>Aphidini</taxon>
        <taxon>Aphis</taxon>
        <taxon>Aphis</taxon>
    </lineage>
</organism>
<feature type="region of interest" description="Disordered" evidence="1">
    <location>
        <begin position="1"/>
        <end position="22"/>
    </location>
</feature>
<dbReference type="AlphaFoldDB" id="A0A6G0ZLT1"/>
<comment type="caution">
    <text evidence="2">The sequence shown here is derived from an EMBL/GenBank/DDBJ whole genome shotgun (WGS) entry which is preliminary data.</text>
</comment>